<evidence type="ECO:0000256" key="1">
    <source>
        <dbReference type="SAM" id="Phobius"/>
    </source>
</evidence>
<keyword evidence="4" id="KW-1185">Reference proteome</keyword>
<keyword evidence="1" id="KW-1133">Transmembrane helix</keyword>
<proteinExistence type="predicted"/>
<dbReference type="AlphaFoldDB" id="A0A9P4UUM7"/>
<dbReference type="EMBL" id="MU003766">
    <property type="protein sequence ID" value="KAF2725956.1"/>
    <property type="molecule type" value="Genomic_DNA"/>
</dbReference>
<feature type="transmembrane region" description="Helical" evidence="1">
    <location>
        <begin position="172"/>
        <end position="191"/>
    </location>
</feature>
<reference evidence="3" key="1">
    <citation type="journal article" date="2020" name="Stud. Mycol.">
        <title>101 Dothideomycetes genomes: a test case for predicting lifestyles and emergence of pathogens.</title>
        <authorList>
            <person name="Haridas S."/>
            <person name="Albert R."/>
            <person name="Binder M."/>
            <person name="Bloem J."/>
            <person name="Labutti K."/>
            <person name="Salamov A."/>
            <person name="Andreopoulos B."/>
            <person name="Baker S."/>
            <person name="Barry K."/>
            <person name="Bills G."/>
            <person name="Bluhm B."/>
            <person name="Cannon C."/>
            <person name="Castanera R."/>
            <person name="Culley D."/>
            <person name="Daum C."/>
            <person name="Ezra D."/>
            <person name="Gonzalez J."/>
            <person name="Henrissat B."/>
            <person name="Kuo A."/>
            <person name="Liang C."/>
            <person name="Lipzen A."/>
            <person name="Lutzoni F."/>
            <person name="Magnuson J."/>
            <person name="Mondo S."/>
            <person name="Nolan M."/>
            <person name="Ohm R."/>
            <person name="Pangilinan J."/>
            <person name="Park H.-J."/>
            <person name="Ramirez L."/>
            <person name="Alfaro M."/>
            <person name="Sun H."/>
            <person name="Tritt A."/>
            <person name="Yoshinaga Y."/>
            <person name="Zwiers L.-H."/>
            <person name="Turgeon B."/>
            <person name="Goodwin S."/>
            <person name="Spatafora J."/>
            <person name="Crous P."/>
            <person name="Grigoriev I."/>
        </authorList>
    </citation>
    <scope>NUCLEOTIDE SEQUENCE</scope>
    <source>
        <strain evidence="3">CBS 116435</strain>
    </source>
</reference>
<dbReference type="Proteomes" id="UP000799441">
    <property type="component" value="Unassembled WGS sequence"/>
</dbReference>
<sequence>MGVGCWVMAKFLAGIGLMSSRSLPCLFAILGACRGLQPYRGVRIVSAVAPQHMARLLGDCVAGFRLCYVRLLALLSLYAPSLWVSCEMHHGAACPCATHAGQWCNMSSHMTSNSTRRRRSVQALRSSCPLGAGCHTFPSPPSFLASQASNDVVRCGARSLNLNLNLACPMQLLISAFVIGLLGAGSVQPLFSL</sequence>
<keyword evidence="1" id="KW-0812">Transmembrane</keyword>
<accession>A0A9P4UUM7</accession>
<gene>
    <name evidence="3" type="ORF">K431DRAFT_55937</name>
</gene>
<protein>
    <submittedName>
        <fullName evidence="3">Uncharacterized protein</fullName>
    </submittedName>
</protein>
<name>A0A9P4UUM7_9PEZI</name>
<evidence type="ECO:0000313" key="4">
    <source>
        <dbReference type="Proteomes" id="UP000799441"/>
    </source>
</evidence>
<feature type="chain" id="PRO_5040291733" evidence="2">
    <location>
        <begin position="21"/>
        <end position="193"/>
    </location>
</feature>
<evidence type="ECO:0000256" key="2">
    <source>
        <dbReference type="SAM" id="SignalP"/>
    </source>
</evidence>
<feature type="signal peptide" evidence="2">
    <location>
        <begin position="1"/>
        <end position="20"/>
    </location>
</feature>
<keyword evidence="2" id="KW-0732">Signal</keyword>
<organism evidence="3 4">
    <name type="scientific">Polychaeton citri CBS 116435</name>
    <dbReference type="NCBI Taxonomy" id="1314669"/>
    <lineage>
        <taxon>Eukaryota</taxon>
        <taxon>Fungi</taxon>
        <taxon>Dikarya</taxon>
        <taxon>Ascomycota</taxon>
        <taxon>Pezizomycotina</taxon>
        <taxon>Dothideomycetes</taxon>
        <taxon>Dothideomycetidae</taxon>
        <taxon>Capnodiales</taxon>
        <taxon>Capnodiaceae</taxon>
        <taxon>Polychaeton</taxon>
    </lineage>
</organism>
<comment type="caution">
    <text evidence="3">The sequence shown here is derived from an EMBL/GenBank/DDBJ whole genome shotgun (WGS) entry which is preliminary data.</text>
</comment>
<keyword evidence="1" id="KW-0472">Membrane</keyword>
<evidence type="ECO:0000313" key="3">
    <source>
        <dbReference type="EMBL" id="KAF2725956.1"/>
    </source>
</evidence>